<dbReference type="Gene3D" id="3.40.50.10130">
    <property type="match status" value="1"/>
</dbReference>
<dbReference type="RefSeq" id="WP_118011603.1">
    <property type="nucleotide sequence ID" value="NZ_QSGD01000030.1"/>
</dbReference>
<comment type="caution">
    <text evidence="2">The sequence shown here is derived from an EMBL/GenBank/DDBJ whole genome shotgun (WGS) entry which is preliminary data.</text>
</comment>
<sequence>MRSYDQVKSLSNFRVIVDTREKNTEKSKIRFREFGSFERQALTVGDYTFNATLPSGKKLHDETHAVEPMVAIERKLDLGEIASCFAGNKKHRFYNELERAKAAGCKLYLLVEDATWDDIFEHRYRSQMQPEVLIANLNAIQARYDVHLVFCKSEYSGKLIKCLLYREFKELLQQGKFDDMTL</sequence>
<dbReference type="AlphaFoldDB" id="A0A413UBS8"/>
<feature type="domain" description="ERCC4" evidence="1">
    <location>
        <begin position="17"/>
        <end position="160"/>
    </location>
</feature>
<reference evidence="2 3" key="1">
    <citation type="submission" date="2018-08" db="EMBL/GenBank/DDBJ databases">
        <title>A genome reference for cultivated species of the human gut microbiota.</title>
        <authorList>
            <person name="Zou Y."/>
            <person name="Xue W."/>
            <person name="Luo G."/>
        </authorList>
    </citation>
    <scope>NUCLEOTIDE SEQUENCE [LARGE SCALE GENOMIC DNA]</scope>
    <source>
        <strain evidence="2 3">AM42-13AC</strain>
    </source>
</reference>
<dbReference type="SUPFAM" id="SSF52980">
    <property type="entry name" value="Restriction endonuclease-like"/>
    <property type="match status" value="1"/>
</dbReference>
<evidence type="ECO:0000313" key="3">
    <source>
        <dbReference type="Proteomes" id="UP000285288"/>
    </source>
</evidence>
<dbReference type="Proteomes" id="UP000285288">
    <property type="component" value="Unassembled WGS sequence"/>
</dbReference>
<dbReference type="GO" id="GO:0003677">
    <property type="term" value="F:DNA binding"/>
    <property type="evidence" value="ECO:0007669"/>
    <property type="project" value="InterPro"/>
</dbReference>
<organism evidence="2 3">
    <name type="scientific">Holdemanella biformis</name>
    <dbReference type="NCBI Taxonomy" id="1735"/>
    <lineage>
        <taxon>Bacteria</taxon>
        <taxon>Bacillati</taxon>
        <taxon>Bacillota</taxon>
        <taxon>Erysipelotrichia</taxon>
        <taxon>Erysipelotrichales</taxon>
        <taxon>Erysipelotrichaceae</taxon>
        <taxon>Holdemanella</taxon>
    </lineage>
</organism>
<protein>
    <recommendedName>
        <fullName evidence="1">ERCC4 domain-containing protein</fullName>
    </recommendedName>
</protein>
<name>A0A413UBS8_9FIRM</name>
<dbReference type="InterPro" id="IPR006166">
    <property type="entry name" value="ERCC4_domain"/>
</dbReference>
<gene>
    <name evidence="2" type="ORF">DW907_07870</name>
</gene>
<evidence type="ECO:0000313" key="2">
    <source>
        <dbReference type="EMBL" id="RHB04041.1"/>
    </source>
</evidence>
<dbReference type="GO" id="GO:0004518">
    <property type="term" value="F:nuclease activity"/>
    <property type="evidence" value="ECO:0007669"/>
    <property type="project" value="InterPro"/>
</dbReference>
<evidence type="ECO:0000259" key="1">
    <source>
        <dbReference type="Pfam" id="PF02732"/>
    </source>
</evidence>
<dbReference type="Pfam" id="PF02732">
    <property type="entry name" value="ERCC4"/>
    <property type="match status" value="1"/>
</dbReference>
<dbReference type="EMBL" id="QSGD01000030">
    <property type="protein sequence ID" value="RHB04041.1"/>
    <property type="molecule type" value="Genomic_DNA"/>
</dbReference>
<accession>A0A413UBS8</accession>
<proteinExistence type="predicted"/>
<dbReference type="GO" id="GO:0006259">
    <property type="term" value="P:DNA metabolic process"/>
    <property type="evidence" value="ECO:0007669"/>
    <property type="project" value="UniProtKB-ARBA"/>
</dbReference>
<dbReference type="InterPro" id="IPR011335">
    <property type="entry name" value="Restrct_endonuc-II-like"/>
</dbReference>